<feature type="transmembrane region" description="Helical" evidence="1">
    <location>
        <begin position="6"/>
        <end position="31"/>
    </location>
</feature>
<sequence>MIDFNYFFSIVDFGVIIQSLGWLFLGTITLIEKFAPKDKKPWTAILTFIGKILTREFAESQKALMDKVEALSLKVEKVAESVEETRAIAARVRILSFGDELLEGRLHSKDTFDQALLDIDNYERYCKSHENFKNHITEETVAFIQEKYRERLRKNQFTR</sequence>
<reference evidence="2" key="1">
    <citation type="journal article" date="2021" name="Proc. Natl. Acad. Sci. U.S.A.">
        <title>A Catalog of Tens of Thousands of Viruses from Human Metagenomes Reveals Hidden Associations with Chronic Diseases.</title>
        <authorList>
            <person name="Tisza M.J."/>
            <person name="Buck C.B."/>
        </authorList>
    </citation>
    <scope>NUCLEOTIDE SEQUENCE</scope>
    <source>
        <strain evidence="2">Ct0Go27</strain>
    </source>
</reference>
<accession>A0A8S5RW87</accession>
<keyword evidence="1" id="KW-0812">Transmembrane</keyword>
<proteinExistence type="predicted"/>
<name>A0A8S5RW87_9CAUD</name>
<dbReference type="EMBL" id="BK032498">
    <property type="protein sequence ID" value="DAF43046.1"/>
    <property type="molecule type" value="Genomic_DNA"/>
</dbReference>
<protein>
    <submittedName>
        <fullName evidence="2">Uncharacterized protein</fullName>
    </submittedName>
</protein>
<evidence type="ECO:0000256" key="1">
    <source>
        <dbReference type="SAM" id="Phobius"/>
    </source>
</evidence>
<keyword evidence="1" id="KW-0472">Membrane</keyword>
<keyword evidence="1" id="KW-1133">Transmembrane helix</keyword>
<organism evidence="2">
    <name type="scientific">Siphoviridae sp. ct0Go27</name>
    <dbReference type="NCBI Taxonomy" id="2827761"/>
    <lineage>
        <taxon>Viruses</taxon>
        <taxon>Duplodnaviria</taxon>
        <taxon>Heunggongvirae</taxon>
        <taxon>Uroviricota</taxon>
        <taxon>Caudoviricetes</taxon>
    </lineage>
</organism>
<evidence type="ECO:0000313" key="2">
    <source>
        <dbReference type="EMBL" id="DAF43046.1"/>
    </source>
</evidence>